<accession>A0A7C3UWX6</accession>
<protein>
    <submittedName>
        <fullName evidence="12">Site-2 protease family protein</fullName>
    </submittedName>
</protein>
<dbReference type="GO" id="GO:0016020">
    <property type="term" value="C:membrane"/>
    <property type="evidence" value="ECO:0007669"/>
    <property type="project" value="UniProtKB-SubCell"/>
</dbReference>
<comment type="subcellular location">
    <subcellularLocation>
        <location evidence="2">Membrane</location>
        <topology evidence="2">Multi-pass membrane protein</topology>
    </subcellularLocation>
</comment>
<comment type="caution">
    <text evidence="12">The sequence shown here is derived from an EMBL/GenBank/DDBJ whole genome shotgun (WGS) entry which is preliminary data.</text>
</comment>
<keyword evidence="4 12" id="KW-0645">Protease</keyword>
<dbReference type="PANTHER" id="PTHR31412">
    <property type="entry name" value="ZINC METALLOPROTEASE EGY1"/>
    <property type="match status" value="1"/>
</dbReference>
<keyword evidence="7" id="KW-0809">Transit peptide</keyword>
<dbReference type="InterPro" id="IPR044838">
    <property type="entry name" value="EGY1-like"/>
</dbReference>
<feature type="transmembrane region" description="Helical" evidence="10">
    <location>
        <begin position="171"/>
        <end position="195"/>
    </location>
</feature>
<feature type="transmembrane region" description="Helical" evidence="10">
    <location>
        <begin position="325"/>
        <end position="343"/>
    </location>
</feature>
<evidence type="ECO:0000256" key="1">
    <source>
        <dbReference type="ARBA" id="ARBA00001947"/>
    </source>
</evidence>
<comment type="similarity">
    <text evidence="3">Belongs to the peptidase M50B family.</text>
</comment>
<dbReference type="EMBL" id="DTMQ01000036">
    <property type="protein sequence ID" value="HGE99442.1"/>
    <property type="molecule type" value="Genomic_DNA"/>
</dbReference>
<evidence type="ECO:0000256" key="10">
    <source>
        <dbReference type="SAM" id="Phobius"/>
    </source>
</evidence>
<sequence>MEEIIKAIEEFFLIEGYEERKIFGRVLEPKEKNINSLKEVISQFGYLPFFRKEGEKEVIQLVSFSLPQKEKTEYLLPAVLFLLTLFSTIFIGSLNRGGNPFISPKDLLLGLPFSFSLLLILGGHELGHYLTARRHGVSATLPHFLPIPHPLIGTMGAFIRIKSVIPSRKALIEVGLSGPLIGFLLAIPITIFGLAHSQLVSYEELKGGIGLGSSLLFSLLSRIFFPRVPEGKDILLHPMAFAGWLGFFVTAMNLLPLGQLDGGHIAYAVFYERTKIVRAIIVLILAFLGLRWPGWYFWLILVFLFGFRHPPVQDEIIGLRRREKLLALLGLIIFLLSFTPFPFQTIP</sequence>
<keyword evidence="8 10" id="KW-1133">Transmembrane helix</keyword>
<feature type="transmembrane region" description="Helical" evidence="10">
    <location>
        <begin position="234"/>
        <end position="256"/>
    </location>
</feature>
<evidence type="ECO:0000256" key="7">
    <source>
        <dbReference type="ARBA" id="ARBA00022946"/>
    </source>
</evidence>
<keyword evidence="9 10" id="KW-0472">Membrane</keyword>
<dbReference type="PANTHER" id="PTHR31412:SF0">
    <property type="entry name" value="ZINC METALLOPROTEASE EGY1, CHLOROPLASTIC-RELATED"/>
    <property type="match status" value="1"/>
</dbReference>
<evidence type="ECO:0000259" key="11">
    <source>
        <dbReference type="Pfam" id="PF02163"/>
    </source>
</evidence>
<evidence type="ECO:0000256" key="6">
    <source>
        <dbReference type="ARBA" id="ARBA00022801"/>
    </source>
</evidence>
<dbReference type="AlphaFoldDB" id="A0A7C3UWX6"/>
<dbReference type="GO" id="GO:0006508">
    <property type="term" value="P:proteolysis"/>
    <property type="evidence" value="ECO:0007669"/>
    <property type="project" value="UniProtKB-KW"/>
</dbReference>
<feature type="transmembrane region" description="Helical" evidence="10">
    <location>
        <begin position="74"/>
        <end position="94"/>
    </location>
</feature>
<gene>
    <name evidence="12" type="ORF">ENX07_05155</name>
</gene>
<evidence type="ECO:0000313" key="12">
    <source>
        <dbReference type="EMBL" id="HGE99442.1"/>
    </source>
</evidence>
<evidence type="ECO:0000256" key="2">
    <source>
        <dbReference type="ARBA" id="ARBA00004141"/>
    </source>
</evidence>
<reference evidence="12" key="1">
    <citation type="journal article" date="2020" name="mSystems">
        <title>Genome- and Community-Level Interaction Insights into Carbon Utilization and Element Cycling Functions of Hydrothermarchaeota in Hydrothermal Sediment.</title>
        <authorList>
            <person name="Zhou Z."/>
            <person name="Liu Y."/>
            <person name="Xu W."/>
            <person name="Pan J."/>
            <person name="Luo Z.H."/>
            <person name="Li M."/>
        </authorList>
    </citation>
    <scope>NUCLEOTIDE SEQUENCE [LARGE SCALE GENOMIC DNA]</scope>
    <source>
        <strain evidence="12">SpSt-906</strain>
    </source>
</reference>
<proteinExistence type="inferred from homology"/>
<dbReference type="InterPro" id="IPR008915">
    <property type="entry name" value="Peptidase_M50"/>
</dbReference>
<organism evidence="12">
    <name type="scientific">candidate division WOR-3 bacterium</name>
    <dbReference type="NCBI Taxonomy" id="2052148"/>
    <lineage>
        <taxon>Bacteria</taxon>
        <taxon>Bacteria division WOR-3</taxon>
    </lineage>
</organism>
<dbReference type="CDD" id="cd06160">
    <property type="entry name" value="S2P-M50_like_2"/>
    <property type="match status" value="1"/>
</dbReference>
<keyword evidence="5 10" id="KW-0812">Transmembrane</keyword>
<name>A0A7C3UWX6_UNCW3</name>
<feature type="transmembrane region" description="Helical" evidence="10">
    <location>
        <begin position="207"/>
        <end position="225"/>
    </location>
</feature>
<evidence type="ECO:0000256" key="9">
    <source>
        <dbReference type="ARBA" id="ARBA00023136"/>
    </source>
</evidence>
<comment type="cofactor">
    <cofactor evidence="1">
        <name>Zn(2+)</name>
        <dbReference type="ChEBI" id="CHEBI:29105"/>
    </cofactor>
</comment>
<evidence type="ECO:0000256" key="4">
    <source>
        <dbReference type="ARBA" id="ARBA00022670"/>
    </source>
</evidence>
<keyword evidence="6" id="KW-0378">Hydrolase</keyword>
<dbReference type="GO" id="GO:0008233">
    <property type="term" value="F:peptidase activity"/>
    <property type="evidence" value="ECO:0007669"/>
    <property type="project" value="UniProtKB-KW"/>
</dbReference>
<evidence type="ECO:0000256" key="8">
    <source>
        <dbReference type="ARBA" id="ARBA00022989"/>
    </source>
</evidence>
<dbReference type="Pfam" id="PF02163">
    <property type="entry name" value="Peptidase_M50"/>
    <property type="match status" value="1"/>
</dbReference>
<feature type="domain" description="Peptidase M50" evidence="11">
    <location>
        <begin position="113"/>
        <end position="275"/>
    </location>
</feature>
<evidence type="ECO:0000256" key="5">
    <source>
        <dbReference type="ARBA" id="ARBA00022692"/>
    </source>
</evidence>
<feature type="transmembrane region" description="Helical" evidence="10">
    <location>
        <begin position="276"/>
        <end position="305"/>
    </location>
</feature>
<evidence type="ECO:0000256" key="3">
    <source>
        <dbReference type="ARBA" id="ARBA00007931"/>
    </source>
</evidence>
<feature type="transmembrane region" description="Helical" evidence="10">
    <location>
        <begin position="106"/>
        <end position="123"/>
    </location>
</feature>